<evidence type="ECO:0000313" key="2">
    <source>
        <dbReference type="EMBL" id="MFC4805001.1"/>
    </source>
</evidence>
<comment type="caution">
    <text evidence="2">The sequence shown here is derived from an EMBL/GenBank/DDBJ whole genome shotgun (WGS) entry which is preliminary data.</text>
</comment>
<feature type="transmembrane region" description="Helical" evidence="1">
    <location>
        <begin position="7"/>
        <end position="24"/>
    </location>
</feature>
<name>A0ABV9QNL1_9FIRM</name>
<evidence type="ECO:0000313" key="3">
    <source>
        <dbReference type="Proteomes" id="UP001595916"/>
    </source>
</evidence>
<evidence type="ECO:0000256" key="1">
    <source>
        <dbReference type="SAM" id="Phobius"/>
    </source>
</evidence>
<protein>
    <recommendedName>
        <fullName evidence="4">RING-type E3 ubiquitin transferase</fullName>
    </recommendedName>
</protein>
<dbReference type="EMBL" id="JBHSHL010000030">
    <property type="protein sequence ID" value="MFC4805001.1"/>
    <property type="molecule type" value="Genomic_DNA"/>
</dbReference>
<proteinExistence type="predicted"/>
<keyword evidence="1" id="KW-0472">Membrane</keyword>
<organism evidence="2 3">
    <name type="scientific">Filifactor villosus</name>
    <dbReference type="NCBI Taxonomy" id="29374"/>
    <lineage>
        <taxon>Bacteria</taxon>
        <taxon>Bacillati</taxon>
        <taxon>Bacillota</taxon>
        <taxon>Clostridia</taxon>
        <taxon>Peptostreptococcales</taxon>
        <taxon>Filifactoraceae</taxon>
        <taxon>Filifactor</taxon>
    </lineage>
</organism>
<sequence>MRDWKKRGIVAGVLFIAVLILFVVKMNGYRKEAGNLSGGRVVETREEFLDALEHDGFIYVRGKIEGRVPVEDVTINNKIISTKKSDRLKGQEPFLEGDFLWLQVSRGEYEYIKDMYEESMLLRHNYFSKDEVKLQADTLEILGVEVDVKGSKNLFHNVAMEKHTVMEGSFQFDPKLKVLVPVRGEHPEQKFYSGFQVKGIYSGLEGVLKLEVQDGEVVSEGVSILSPSEFETVEGVYAAGDVDYSIEIPTYLLVWLFLTSIAWIIMRVLGY</sequence>
<keyword evidence="3" id="KW-1185">Reference proteome</keyword>
<reference evidence="3" key="1">
    <citation type="journal article" date="2019" name="Int. J. Syst. Evol. Microbiol.">
        <title>The Global Catalogue of Microorganisms (GCM) 10K type strain sequencing project: providing services to taxonomists for standard genome sequencing and annotation.</title>
        <authorList>
            <consortium name="The Broad Institute Genomics Platform"/>
            <consortium name="The Broad Institute Genome Sequencing Center for Infectious Disease"/>
            <person name="Wu L."/>
            <person name="Ma J."/>
        </authorList>
    </citation>
    <scope>NUCLEOTIDE SEQUENCE [LARGE SCALE GENOMIC DNA]</scope>
    <source>
        <strain evidence="3">CCUG 46385</strain>
    </source>
</reference>
<keyword evidence="1" id="KW-0812">Transmembrane</keyword>
<evidence type="ECO:0008006" key="4">
    <source>
        <dbReference type="Google" id="ProtNLM"/>
    </source>
</evidence>
<gene>
    <name evidence="2" type="ORF">ACFO4R_07895</name>
</gene>
<dbReference type="RefSeq" id="WP_379788538.1">
    <property type="nucleotide sequence ID" value="NZ_JBHSHL010000030.1"/>
</dbReference>
<accession>A0ABV9QNL1</accession>
<dbReference type="Proteomes" id="UP001595916">
    <property type="component" value="Unassembled WGS sequence"/>
</dbReference>
<feature type="transmembrane region" description="Helical" evidence="1">
    <location>
        <begin position="251"/>
        <end position="270"/>
    </location>
</feature>
<keyword evidence="1" id="KW-1133">Transmembrane helix</keyword>